<dbReference type="Pfam" id="PF03621">
    <property type="entry name" value="MbtH"/>
    <property type="match status" value="1"/>
</dbReference>
<organism evidence="2 3">
    <name type="scientific">Micromonospora echinofusca</name>
    <dbReference type="NCBI Taxonomy" id="47858"/>
    <lineage>
        <taxon>Bacteria</taxon>
        <taxon>Bacillati</taxon>
        <taxon>Actinomycetota</taxon>
        <taxon>Actinomycetes</taxon>
        <taxon>Micromonosporales</taxon>
        <taxon>Micromonosporaceae</taxon>
        <taxon>Micromonospora</taxon>
    </lineage>
</organism>
<dbReference type="InterPro" id="IPR005153">
    <property type="entry name" value="MbtH-like_dom"/>
</dbReference>
<evidence type="ECO:0000313" key="2">
    <source>
        <dbReference type="EMBL" id="SCG15775.1"/>
    </source>
</evidence>
<dbReference type="InterPro" id="IPR038020">
    <property type="entry name" value="MbtH-like_sf"/>
</dbReference>
<protein>
    <submittedName>
        <fullName evidence="2">MbtH protein</fullName>
    </submittedName>
</protein>
<dbReference type="Gene3D" id="3.90.820.10">
    <property type="entry name" value="Structural Genomics, Unknown Function 30-nov-00 1gh9 Mol_id"/>
    <property type="match status" value="1"/>
</dbReference>
<dbReference type="SMART" id="SM00923">
    <property type="entry name" value="MbtH"/>
    <property type="match status" value="1"/>
</dbReference>
<dbReference type="GO" id="GO:0019290">
    <property type="term" value="P:siderophore biosynthetic process"/>
    <property type="evidence" value="ECO:0007669"/>
    <property type="project" value="TreeGrafter"/>
</dbReference>
<dbReference type="EMBL" id="LT607733">
    <property type="protein sequence ID" value="SCG15775.1"/>
    <property type="molecule type" value="Genomic_DNA"/>
</dbReference>
<evidence type="ECO:0000259" key="1">
    <source>
        <dbReference type="SMART" id="SM00923"/>
    </source>
</evidence>
<dbReference type="Proteomes" id="UP000198251">
    <property type="component" value="Chromosome I"/>
</dbReference>
<reference evidence="2 3" key="1">
    <citation type="submission" date="2016-06" db="EMBL/GenBank/DDBJ databases">
        <authorList>
            <person name="Kjaerup R.B."/>
            <person name="Dalgaard T.S."/>
            <person name="Juul-Madsen H.R."/>
        </authorList>
    </citation>
    <scope>NUCLEOTIDE SEQUENCE [LARGE SCALE GENOMIC DNA]</scope>
    <source>
        <strain evidence="2 3">DSM 43913</strain>
    </source>
</reference>
<accession>A0A1C5G781</accession>
<gene>
    <name evidence="2" type="ORF">GA0070610_2018</name>
</gene>
<evidence type="ECO:0000313" key="3">
    <source>
        <dbReference type="Proteomes" id="UP000198251"/>
    </source>
</evidence>
<dbReference type="PANTHER" id="PTHR38444">
    <property type="entry name" value="ENTEROBACTIN BIOSYNTHESIS PROTEIN YBDZ"/>
    <property type="match status" value="1"/>
</dbReference>
<name>A0A1C5G781_MICEH</name>
<proteinExistence type="predicted"/>
<dbReference type="RefSeq" id="WP_231926026.1">
    <property type="nucleotide sequence ID" value="NZ_JBFAAC010000014.1"/>
</dbReference>
<dbReference type="AlphaFoldDB" id="A0A1C5G781"/>
<dbReference type="GeneID" id="95801836"/>
<dbReference type="PANTHER" id="PTHR38444:SF1">
    <property type="entry name" value="ENTEROBACTIN BIOSYNTHESIS PROTEIN YBDZ"/>
    <property type="match status" value="1"/>
</dbReference>
<keyword evidence="3" id="KW-1185">Reference proteome</keyword>
<dbReference type="SUPFAM" id="SSF160582">
    <property type="entry name" value="MbtH-like"/>
    <property type="match status" value="1"/>
</dbReference>
<feature type="domain" description="MbtH-like" evidence="1">
    <location>
        <begin position="1"/>
        <end position="52"/>
    </location>
</feature>
<dbReference type="InterPro" id="IPR037407">
    <property type="entry name" value="MLP_fam"/>
</dbReference>
<sequence>MFGENDDAAGYRVVVNHEEQYSLWPVDRELPLGWVAEGTVGSKEECLAHVARVWTDMRPLSLRRRDEDRVQA</sequence>
<dbReference type="GO" id="GO:0005829">
    <property type="term" value="C:cytosol"/>
    <property type="evidence" value="ECO:0007669"/>
    <property type="project" value="TreeGrafter"/>
</dbReference>